<evidence type="ECO:0000313" key="1">
    <source>
        <dbReference type="EMBL" id="MBB5722773.1"/>
    </source>
</evidence>
<reference evidence="1 2" key="1">
    <citation type="submission" date="2020-08" db="EMBL/GenBank/DDBJ databases">
        <title>Genomic Encyclopedia of Type Strains, Phase IV (KMG-IV): sequencing the most valuable type-strain genomes for metagenomic binning, comparative biology and taxonomic classification.</title>
        <authorList>
            <person name="Goeker M."/>
        </authorList>
    </citation>
    <scope>NUCLEOTIDE SEQUENCE [LARGE SCALE GENOMIC DNA]</scope>
    <source>
        <strain evidence="1 2">DSM 101064</strain>
    </source>
</reference>
<gene>
    <name evidence="1" type="ORF">FHS72_002403</name>
</gene>
<name>A0A7W9BLJ5_9RHOB</name>
<dbReference type="EMBL" id="JACIJM010000006">
    <property type="protein sequence ID" value="MBB5722773.1"/>
    <property type="molecule type" value="Genomic_DNA"/>
</dbReference>
<dbReference type="AlphaFoldDB" id="A0A7W9BLJ5"/>
<organism evidence="1 2">
    <name type="scientific">Yoonia ponticola</name>
    <dbReference type="NCBI Taxonomy" id="1524255"/>
    <lineage>
        <taxon>Bacteria</taxon>
        <taxon>Pseudomonadati</taxon>
        <taxon>Pseudomonadota</taxon>
        <taxon>Alphaproteobacteria</taxon>
        <taxon>Rhodobacterales</taxon>
        <taxon>Paracoccaceae</taxon>
        <taxon>Yoonia</taxon>
    </lineage>
</organism>
<protein>
    <recommendedName>
        <fullName evidence="3">DNA repair protein MmcB-related protein</fullName>
    </recommendedName>
</protein>
<dbReference type="Pfam" id="PF06319">
    <property type="entry name" value="MmcB-like"/>
    <property type="match status" value="1"/>
</dbReference>
<dbReference type="InterPro" id="IPR009394">
    <property type="entry name" value="MmcB-like"/>
</dbReference>
<accession>A0A7W9BLJ5</accession>
<evidence type="ECO:0000313" key="2">
    <source>
        <dbReference type="Proteomes" id="UP000535415"/>
    </source>
</evidence>
<dbReference type="InterPro" id="IPR011335">
    <property type="entry name" value="Restrct_endonuc-II-like"/>
</dbReference>
<keyword evidence="2" id="KW-1185">Reference proteome</keyword>
<proteinExistence type="predicted"/>
<sequence length="156" mass="17563">MYDETTPPPMMPGQLLARGVCRHLRSHDFVSVEELVPTRGLRVDVMALGPKGEIWIIECKSSRADFLSDQKWEGYLPWCDRFFWAVDIDFPSELLPDDSGLIIADAYGAEIIRTGPESRLTAPRRKVMLQKFARHAAIRAQAARDPRPGLTGTLRG</sequence>
<dbReference type="Proteomes" id="UP000535415">
    <property type="component" value="Unassembled WGS sequence"/>
</dbReference>
<dbReference type="SUPFAM" id="SSF52980">
    <property type="entry name" value="Restriction endonuclease-like"/>
    <property type="match status" value="1"/>
</dbReference>
<comment type="caution">
    <text evidence="1">The sequence shown here is derived from an EMBL/GenBank/DDBJ whole genome shotgun (WGS) entry which is preliminary data.</text>
</comment>
<dbReference type="RefSeq" id="WP_183529350.1">
    <property type="nucleotide sequence ID" value="NZ_JACIJM010000006.1"/>
</dbReference>
<evidence type="ECO:0008006" key="3">
    <source>
        <dbReference type="Google" id="ProtNLM"/>
    </source>
</evidence>
<dbReference type="PIRSF" id="PIRSF031796">
    <property type="entry name" value="UPC031796"/>
    <property type="match status" value="1"/>
</dbReference>